<dbReference type="InterPro" id="IPR004027">
    <property type="entry name" value="SEC_C_motif"/>
</dbReference>
<organism evidence="1 2">
    <name type="scientific">Herminiimonas fonticola</name>
    <dbReference type="NCBI Taxonomy" id="303380"/>
    <lineage>
        <taxon>Bacteria</taxon>
        <taxon>Pseudomonadati</taxon>
        <taxon>Pseudomonadota</taxon>
        <taxon>Betaproteobacteria</taxon>
        <taxon>Burkholderiales</taxon>
        <taxon>Oxalobacteraceae</taxon>
        <taxon>Herminiimonas</taxon>
    </lineage>
</organism>
<dbReference type="EMBL" id="SNWF01000006">
    <property type="protein sequence ID" value="TDN88855.1"/>
    <property type="molecule type" value="Genomic_DNA"/>
</dbReference>
<evidence type="ECO:0000313" key="2">
    <source>
        <dbReference type="Proteomes" id="UP000294737"/>
    </source>
</evidence>
<dbReference type="AlphaFoldDB" id="A0A4R6G5C8"/>
<dbReference type="SUPFAM" id="SSF103642">
    <property type="entry name" value="Sec-C motif"/>
    <property type="match status" value="1"/>
</dbReference>
<gene>
    <name evidence="1" type="ORF">EV677_2442</name>
</gene>
<protein>
    <submittedName>
        <fullName evidence="1">SEC-C motif-containing protein</fullName>
    </submittedName>
</protein>
<dbReference type="Proteomes" id="UP000294737">
    <property type="component" value="Unassembled WGS sequence"/>
</dbReference>
<dbReference type="Pfam" id="PF02810">
    <property type="entry name" value="SEC-C"/>
    <property type="match status" value="1"/>
</dbReference>
<evidence type="ECO:0000313" key="1">
    <source>
        <dbReference type="EMBL" id="TDN88855.1"/>
    </source>
</evidence>
<sequence length="191" mass="21187">MKPGRNDPCICGSGEKYKKCCGKVIQIASTTPQRSSSALRECGDCTACCDGWLKSTIYGHEMKPGVRCHFVRDGGCSIYETRPDSPCRQFSCGWVDADSPFPDSFKPTQLGAIVVKTTWRGQPAYRLAFGGRDLDAGELEWMMNFSRQTGRPFFYEKAGETLGYGPQAFIEDMQAKIQRGIPLFESHAASR</sequence>
<keyword evidence="2" id="KW-1185">Reference proteome</keyword>
<proteinExistence type="predicted"/>
<dbReference type="Gene3D" id="3.10.450.50">
    <property type="match status" value="1"/>
</dbReference>
<name>A0A4R6G5C8_9BURK</name>
<comment type="caution">
    <text evidence="1">The sequence shown here is derived from an EMBL/GenBank/DDBJ whole genome shotgun (WGS) entry which is preliminary data.</text>
</comment>
<reference evidence="1 2" key="1">
    <citation type="submission" date="2019-03" db="EMBL/GenBank/DDBJ databases">
        <title>Genomic Encyclopedia of Type Strains, Phase IV (KMG-IV): sequencing the most valuable type-strain genomes for metagenomic binning, comparative biology and taxonomic classification.</title>
        <authorList>
            <person name="Goeker M."/>
        </authorList>
    </citation>
    <scope>NUCLEOTIDE SEQUENCE [LARGE SCALE GENOMIC DNA]</scope>
    <source>
        <strain evidence="1 2">DSM 18555</strain>
    </source>
</reference>
<accession>A0A4R6G5C8</accession>